<evidence type="ECO:0000313" key="11">
    <source>
        <dbReference type="EMBL" id="CAA7031090.1"/>
    </source>
</evidence>
<keyword evidence="5" id="KW-0119">Carbohydrate metabolism</keyword>
<dbReference type="PROSITE" id="PS51760">
    <property type="entry name" value="GH10_2"/>
    <property type="match status" value="1"/>
</dbReference>
<dbReference type="Pfam" id="PF02018">
    <property type="entry name" value="CBM_4_9"/>
    <property type="match status" value="4"/>
</dbReference>
<dbReference type="SUPFAM" id="SSF49785">
    <property type="entry name" value="Galactose-binding domain-like"/>
    <property type="match status" value="4"/>
</dbReference>
<dbReference type="OrthoDB" id="3055998at2759"/>
<dbReference type="PANTHER" id="PTHR31490">
    <property type="entry name" value="GLYCOSYL HYDROLASE"/>
    <property type="match status" value="1"/>
</dbReference>
<protein>
    <recommendedName>
        <fullName evidence="10">GH10 domain-containing protein</fullName>
    </recommendedName>
</protein>
<dbReference type="FunFam" id="3.20.20.80:FF:000104">
    <property type="entry name" value="Endo-1,4-beta-xylanase A"/>
    <property type="match status" value="1"/>
</dbReference>
<evidence type="ECO:0000256" key="8">
    <source>
        <dbReference type="PROSITE-ProRule" id="PRU10061"/>
    </source>
</evidence>
<dbReference type="Pfam" id="PF00331">
    <property type="entry name" value="Glyco_hydro_10"/>
    <property type="match status" value="1"/>
</dbReference>
<keyword evidence="12" id="KW-1185">Reference proteome</keyword>
<evidence type="ECO:0000313" key="12">
    <source>
        <dbReference type="Proteomes" id="UP000467841"/>
    </source>
</evidence>
<sequence>MYVGLRLQIIISFLFLLAHRFSSFSRKVQATLMASSNIITNGDFSARTESWYSDGCEAFVVSSDPFSSDSISESSSCGYAVVTNRKETWQGLEQDITTQVSPGITYAVKASVGVSGPSHEPAEVLATARLEYEDSSTKYLSIGKTYASGDKWVDLEGTFEISNMPDRVVFYLEGPAPGKDLLIRSVTVRSSSRETGEASSVFPGALDIVKNHDFSDGLYPWNSNSCDSFAVINNDCDLGSRAVVNNRSETWEGLEQDITDRVSPGYSYKVSAIVSVSGPVHEPAQVLATLKLESQSSGTEFKEIGKTYASKDVWKTLEGTFVLSEKADRVVFYLEGPPPGIDLLIKSVTIHCKSNNQFERSREFRSAPEADDHHIFLNSSFSDGLKHWSGRGCNLVLHESLAGGEILPHSGTCFASAVERTHNWSGIEQDITDRVHRKVIYEASSLVRLSHSKHNVQATLYVQYLDQRKEYISISSVDANSDDWVQLKGRFLLNGTPARAVVYIEGPPPSTDVFVDHFNVKHAEKSPPAGRPYIESHAFGMNIVSNSHLSDGTLEGWFNFGDCDLRVGEGSPRILPPLARDALRTTHDEYLSGRYVVATKRSGTWMGPAQTITDKVKLFVTYQVSAWVKVGSGGLTCPQDVNIALSVDGQWVNGGEVEVDDGDWHEVVGSFRIEKQAEEVLLYVQGPSPGVDLMVSGLQIFAVDRKARLSYLRGQADVVRKRDVRLKVSGLDASELLGATVNIRQTRNSFPLGSCINRSNIDNEDFVDFFVNNFDWAVFGNELKWYWTEPEQGSFNYRDADDMLGFCEKYNIETRGHCIFWEVESYVQPWVQQLSDCELEAAVESRVTDLLTRYNGKFRHYDVNNEMLHGSFYRDRLGSDARARKFRTAHELDPLATLFLNEYHIEDGHDGKSSPEKYIELVRELQKKGAPVGGIAIQGHITCPVGHIVRSALDKLSTLGLPIWFTELDVSSVNEHVRGDDLEVMMWEAFAHPAVEGVMLWGFWELFMSREHSHLVNADGEVNEAGKRFLEIKREWLSFVDGVIEDEGGFEFRGYHGSYTVEVVTSEGKYVKNFVVDKGNSPVDIIVDL</sequence>
<evidence type="ECO:0000256" key="9">
    <source>
        <dbReference type="SAM" id="SignalP"/>
    </source>
</evidence>
<dbReference type="FunFam" id="2.60.120.260:FF:000103">
    <property type="entry name" value="Glycosyl hydrolase family 10 protein"/>
    <property type="match status" value="1"/>
</dbReference>
<feature type="active site" description="Nucleophile" evidence="8">
    <location>
        <position position="967"/>
    </location>
</feature>
<evidence type="ECO:0000256" key="3">
    <source>
        <dbReference type="ARBA" id="ARBA00022737"/>
    </source>
</evidence>
<dbReference type="InterPro" id="IPR044846">
    <property type="entry name" value="GH10"/>
</dbReference>
<dbReference type="EMBL" id="CACVBM020001102">
    <property type="protein sequence ID" value="CAA7031090.1"/>
    <property type="molecule type" value="Genomic_DNA"/>
</dbReference>
<keyword evidence="7" id="KW-0624">Polysaccharide degradation</keyword>
<evidence type="ECO:0000256" key="6">
    <source>
        <dbReference type="ARBA" id="ARBA00023295"/>
    </source>
</evidence>
<keyword evidence="9" id="KW-0732">Signal</keyword>
<evidence type="ECO:0000256" key="4">
    <source>
        <dbReference type="ARBA" id="ARBA00022801"/>
    </source>
</evidence>
<dbReference type="Gene3D" id="3.20.20.80">
    <property type="entry name" value="Glycosidases"/>
    <property type="match status" value="1"/>
</dbReference>
<dbReference type="InterPro" id="IPR003305">
    <property type="entry name" value="CenC_carb-bd"/>
</dbReference>
<dbReference type="InterPro" id="IPR031158">
    <property type="entry name" value="GH10_AS"/>
</dbReference>
<dbReference type="Gene3D" id="2.60.120.260">
    <property type="entry name" value="Galactose-binding domain-like"/>
    <property type="match status" value="4"/>
</dbReference>
<proteinExistence type="inferred from homology"/>
<evidence type="ECO:0000256" key="5">
    <source>
        <dbReference type="ARBA" id="ARBA00023277"/>
    </source>
</evidence>
<dbReference type="AlphaFoldDB" id="A0A6D2IWV6"/>
<gene>
    <name evidence="11" type="ORF">MERR_LOCUS18325</name>
</gene>
<keyword evidence="3" id="KW-0677">Repeat</keyword>
<dbReference type="SUPFAM" id="SSF51445">
    <property type="entry name" value="(Trans)glycosidases"/>
    <property type="match status" value="1"/>
</dbReference>
<feature type="domain" description="GH10" evidence="10">
    <location>
        <begin position="737"/>
        <end position="1032"/>
    </location>
</feature>
<evidence type="ECO:0000256" key="2">
    <source>
        <dbReference type="ARBA" id="ARBA00022651"/>
    </source>
</evidence>
<dbReference type="GO" id="GO:0031176">
    <property type="term" value="F:endo-1,4-beta-xylanase activity"/>
    <property type="evidence" value="ECO:0007669"/>
    <property type="project" value="UniProtKB-ARBA"/>
</dbReference>
<keyword evidence="6" id="KW-0326">Glycosidase</keyword>
<feature type="signal peptide" evidence="9">
    <location>
        <begin position="1"/>
        <end position="30"/>
    </location>
</feature>
<keyword evidence="4" id="KW-0378">Hydrolase</keyword>
<name>A0A6D2IWV6_9BRAS</name>
<dbReference type="PROSITE" id="PS00591">
    <property type="entry name" value="GH10_1"/>
    <property type="match status" value="1"/>
</dbReference>
<feature type="chain" id="PRO_5025434753" description="GH10 domain-containing protein" evidence="9">
    <location>
        <begin position="31"/>
        <end position="1089"/>
    </location>
</feature>
<dbReference type="SMART" id="SM00633">
    <property type="entry name" value="Glyco_10"/>
    <property type="match status" value="1"/>
</dbReference>
<evidence type="ECO:0000256" key="7">
    <source>
        <dbReference type="ARBA" id="ARBA00023326"/>
    </source>
</evidence>
<dbReference type="InterPro" id="IPR001000">
    <property type="entry name" value="GH10_dom"/>
</dbReference>
<accession>A0A6D2IWV6</accession>
<dbReference type="InterPro" id="IPR017853">
    <property type="entry name" value="GH"/>
</dbReference>
<comment type="similarity">
    <text evidence="1">Belongs to the glycosyl hydrolase 10 (cellulase F) family.</text>
</comment>
<dbReference type="PANTHER" id="PTHR31490:SF58">
    <property type="entry name" value="ENDO-1,4-BETA-XYLANASE 2"/>
    <property type="match status" value="1"/>
</dbReference>
<comment type="caution">
    <text evidence="11">The sequence shown here is derived from an EMBL/GenBank/DDBJ whole genome shotgun (WGS) entry which is preliminary data.</text>
</comment>
<reference evidence="11" key="1">
    <citation type="submission" date="2020-01" db="EMBL/GenBank/DDBJ databases">
        <authorList>
            <person name="Mishra B."/>
        </authorList>
    </citation>
    <scope>NUCLEOTIDE SEQUENCE [LARGE SCALE GENOMIC DNA]</scope>
</reference>
<dbReference type="InterPro" id="IPR008979">
    <property type="entry name" value="Galactose-bd-like_sf"/>
</dbReference>
<evidence type="ECO:0000256" key="1">
    <source>
        <dbReference type="ARBA" id="ARBA00007495"/>
    </source>
</evidence>
<dbReference type="GO" id="GO:0045493">
    <property type="term" value="P:xylan catabolic process"/>
    <property type="evidence" value="ECO:0007669"/>
    <property type="project" value="UniProtKB-KW"/>
</dbReference>
<dbReference type="Proteomes" id="UP000467841">
    <property type="component" value="Unassembled WGS sequence"/>
</dbReference>
<organism evidence="11 12">
    <name type="scientific">Microthlaspi erraticum</name>
    <dbReference type="NCBI Taxonomy" id="1685480"/>
    <lineage>
        <taxon>Eukaryota</taxon>
        <taxon>Viridiplantae</taxon>
        <taxon>Streptophyta</taxon>
        <taxon>Embryophyta</taxon>
        <taxon>Tracheophyta</taxon>
        <taxon>Spermatophyta</taxon>
        <taxon>Magnoliopsida</taxon>
        <taxon>eudicotyledons</taxon>
        <taxon>Gunneridae</taxon>
        <taxon>Pentapetalae</taxon>
        <taxon>rosids</taxon>
        <taxon>malvids</taxon>
        <taxon>Brassicales</taxon>
        <taxon>Brassicaceae</taxon>
        <taxon>Coluteocarpeae</taxon>
        <taxon>Microthlaspi</taxon>
    </lineage>
</organism>
<keyword evidence="2" id="KW-0858">Xylan degradation</keyword>
<evidence type="ECO:0000259" key="10">
    <source>
        <dbReference type="PROSITE" id="PS51760"/>
    </source>
</evidence>